<keyword evidence="3 9" id="KW-0812">Transmembrane</keyword>
<protein>
    <recommendedName>
        <fullName evidence="9">Transporter</fullName>
    </recommendedName>
</protein>
<feature type="transmembrane region" description="Helical" evidence="10">
    <location>
        <begin position="300"/>
        <end position="317"/>
    </location>
</feature>
<dbReference type="AlphaFoldDB" id="A0A914XST7"/>
<evidence type="ECO:0000256" key="3">
    <source>
        <dbReference type="ARBA" id="ARBA00022692"/>
    </source>
</evidence>
<dbReference type="GO" id="GO:0005886">
    <property type="term" value="C:plasma membrane"/>
    <property type="evidence" value="ECO:0007669"/>
    <property type="project" value="TreeGrafter"/>
</dbReference>
<evidence type="ECO:0000256" key="8">
    <source>
        <dbReference type="PIRSR" id="PIRSR600175-2"/>
    </source>
</evidence>
<feature type="transmembrane region" description="Helical" evidence="10">
    <location>
        <begin position="247"/>
        <end position="264"/>
    </location>
</feature>
<keyword evidence="4 9" id="KW-0769">Symport</keyword>
<dbReference type="PROSITE" id="PS50267">
    <property type="entry name" value="NA_NEUROTRAN_SYMP_3"/>
    <property type="match status" value="1"/>
</dbReference>
<dbReference type="PRINTS" id="PR00176">
    <property type="entry name" value="NANEUSMPORT"/>
</dbReference>
<dbReference type="GO" id="GO:0046872">
    <property type="term" value="F:metal ion binding"/>
    <property type="evidence" value="ECO:0007669"/>
    <property type="project" value="UniProtKB-KW"/>
</dbReference>
<comment type="similarity">
    <text evidence="9">Belongs to the sodium:neurotransmitter symporter (SNF) (TC 2.A.22) family.</text>
</comment>
<dbReference type="PANTHER" id="PTHR11616">
    <property type="entry name" value="SODIUM/CHLORIDE DEPENDENT TRANSPORTER"/>
    <property type="match status" value="1"/>
</dbReference>
<keyword evidence="2 9" id="KW-0813">Transport</keyword>
<evidence type="ECO:0000313" key="11">
    <source>
        <dbReference type="Proteomes" id="UP000887566"/>
    </source>
</evidence>
<name>A0A914XST7_9BILA</name>
<dbReference type="Proteomes" id="UP000887566">
    <property type="component" value="Unplaced"/>
</dbReference>
<evidence type="ECO:0000256" key="2">
    <source>
        <dbReference type="ARBA" id="ARBA00022448"/>
    </source>
</evidence>
<feature type="binding site" evidence="7">
    <location>
        <position position="34"/>
    </location>
    <ligand>
        <name>Na(+)</name>
        <dbReference type="ChEBI" id="CHEBI:29101"/>
        <label>1</label>
    </ligand>
</feature>
<dbReference type="Pfam" id="PF00209">
    <property type="entry name" value="SNF"/>
    <property type="match status" value="1"/>
</dbReference>
<feature type="transmembrane region" description="Helical" evidence="10">
    <location>
        <begin position="48"/>
        <end position="68"/>
    </location>
</feature>
<dbReference type="InterPro" id="IPR037272">
    <property type="entry name" value="SNS_sf"/>
</dbReference>
<keyword evidence="6 10" id="KW-0472">Membrane</keyword>
<feature type="transmembrane region" description="Helical" evidence="10">
    <location>
        <begin position="329"/>
        <end position="354"/>
    </location>
</feature>
<keyword evidence="7" id="KW-0915">Sodium</keyword>
<feature type="binding site" evidence="7">
    <location>
        <position position="27"/>
    </location>
    <ligand>
        <name>Na(+)</name>
        <dbReference type="ChEBI" id="CHEBI:29101"/>
        <label>1</label>
    </ligand>
</feature>
<feature type="transmembrane region" description="Helical" evidence="10">
    <location>
        <begin position="436"/>
        <end position="462"/>
    </location>
</feature>
<dbReference type="PANTHER" id="PTHR11616:SF240">
    <property type="entry name" value="BLOATED TUBULES, ISOFORM B-RELATED"/>
    <property type="match status" value="1"/>
</dbReference>
<reference evidence="12" key="1">
    <citation type="submission" date="2022-11" db="UniProtKB">
        <authorList>
            <consortium name="WormBaseParasite"/>
        </authorList>
    </citation>
    <scope>IDENTIFICATION</scope>
</reference>
<feature type="transmembrane region" description="Helical" evidence="10">
    <location>
        <begin position="512"/>
        <end position="540"/>
    </location>
</feature>
<feature type="transmembrane region" description="Helical" evidence="10">
    <location>
        <begin position="222"/>
        <end position="241"/>
    </location>
</feature>
<evidence type="ECO:0000256" key="1">
    <source>
        <dbReference type="ARBA" id="ARBA00004141"/>
    </source>
</evidence>
<dbReference type="GO" id="GO:0006865">
    <property type="term" value="P:amino acid transport"/>
    <property type="evidence" value="ECO:0007669"/>
    <property type="project" value="TreeGrafter"/>
</dbReference>
<evidence type="ECO:0000313" key="12">
    <source>
        <dbReference type="WBParaSite" id="PSAMB.scaffold977size37721.g10152.t1"/>
    </source>
</evidence>
<feature type="transmembrane region" description="Helical" evidence="10">
    <location>
        <begin position="560"/>
        <end position="582"/>
    </location>
</feature>
<evidence type="ECO:0000256" key="7">
    <source>
        <dbReference type="PIRSR" id="PIRSR600175-1"/>
    </source>
</evidence>
<evidence type="ECO:0000256" key="5">
    <source>
        <dbReference type="ARBA" id="ARBA00022989"/>
    </source>
</evidence>
<comment type="subcellular location">
    <subcellularLocation>
        <location evidence="1">Membrane</location>
        <topology evidence="1">Multi-pass membrane protein</topology>
    </subcellularLocation>
</comment>
<feature type="transmembrane region" description="Helical" evidence="10">
    <location>
        <begin position="19"/>
        <end position="36"/>
    </location>
</feature>
<feature type="binding site" evidence="7">
    <location>
        <position position="406"/>
    </location>
    <ligand>
        <name>Na(+)</name>
        <dbReference type="ChEBI" id="CHEBI:29101"/>
        <label>1</label>
    </ligand>
</feature>
<evidence type="ECO:0000256" key="6">
    <source>
        <dbReference type="ARBA" id="ARBA00023136"/>
    </source>
</evidence>
<dbReference type="GO" id="GO:0015293">
    <property type="term" value="F:symporter activity"/>
    <property type="evidence" value="ECO:0007669"/>
    <property type="project" value="UniProtKB-KW"/>
</dbReference>
<feature type="binding site" evidence="7">
    <location>
        <position position="30"/>
    </location>
    <ligand>
        <name>Na(+)</name>
        <dbReference type="ChEBI" id="CHEBI:29101"/>
        <label>1</label>
    </ligand>
</feature>
<accession>A0A914XST7</accession>
<keyword evidence="5 10" id="KW-1133">Transmembrane helix</keyword>
<feature type="transmembrane region" description="Helical" evidence="10">
    <location>
        <begin position="468"/>
        <end position="491"/>
    </location>
</feature>
<proteinExistence type="inferred from homology"/>
<feature type="transmembrane region" description="Helical" evidence="10">
    <location>
        <begin position="88"/>
        <end position="109"/>
    </location>
</feature>
<dbReference type="SUPFAM" id="SSF161070">
    <property type="entry name" value="SNF-like"/>
    <property type="match status" value="1"/>
</dbReference>
<dbReference type="GO" id="GO:0035725">
    <property type="term" value="P:sodium ion transmembrane transport"/>
    <property type="evidence" value="ECO:0007669"/>
    <property type="project" value="TreeGrafter"/>
</dbReference>
<dbReference type="InterPro" id="IPR000175">
    <property type="entry name" value="Na/ntran_symport"/>
</dbReference>
<feature type="binding site" evidence="7">
    <location>
        <position position="29"/>
    </location>
    <ligand>
        <name>Na(+)</name>
        <dbReference type="ChEBI" id="CHEBI:29101"/>
        <label>1</label>
    </ligand>
</feature>
<evidence type="ECO:0000256" key="10">
    <source>
        <dbReference type="SAM" id="Phobius"/>
    </source>
</evidence>
<feature type="disulfide bond" evidence="8">
    <location>
        <begin position="136"/>
        <end position="145"/>
    </location>
</feature>
<feature type="binding site" evidence="7">
    <location>
        <position position="335"/>
    </location>
    <ligand>
        <name>Na(+)</name>
        <dbReference type="ChEBI" id="CHEBI:29101"/>
        <label>1</label>
    </ligand>
</feature>
<sequence>MEKDGTTVVKEREKWGNKLDFILSCLGYAVGLGNVWRFPYLCGRNGGAAFLIPYFLVMIFAGFPVFYLELALGQYTSLTPHLLYRRMSPIFTGIGYTMIAVSVYTGIYYNMIIAWSLYYFGASFQGISGDLPWRFCNNTWNTDECYDDKREKECSIGEYYFKGDCYNETVANTMRVKPEQTIAQFVRNGTWQRETAAQQYNKYYVLNEAAGIEGIGWPKVDLVYALIGAWILVFLCLVKGVKSSGKVVYFTATFPYVLLIILCVRGNLLPGAGDGIEFFIVPNMSILASSQPWIDAAQQIFFSLSLGGGGLTTLASYNEFNNNLMRDTLIVVLGNSATSILAGFTIFPIIGYIAKAVYPEKSARERVSIFAKSGTTLAFVAYPDALDRLPAPWVWCLLFFFMLILLGIDSQLVIVEVLITAIVDQFPQLRKFRKKIIVVFSVCLMSFTFGLLLTTPIGTYILTLVDTYAGGIPLLIACLVEVMMVAYVYGYKRFIGNIKEMMGKPPNRVWKLLGYPVNPFWWLCWIAITPVLLFATLIMNFVNHSRTTMGSYTFPIWADIVGWSITLSCVLWIPGVAIYRVCTTRNWKKLIRPTDNWGRDRQPVDCPVYKTDLELTAKELRDGPFGQINPALTNDNGEICKDRNSSLYSVPLSNSVHPADSDNLRKYHQQHAYDGPLVDSPQEPTSQRF</sequence>
<feature type="binding site" evidence="7">
    <location>
        <position position="409"/>
    </location>
    <ligand>
        <name>Na(+)</name>
        <dbReference type="ChEBI" id="CHEBI:29101"/>
        <label>1</label>
    </ligand>
</feature>
<keyword evidence="11" id="KW-1185">Reference proteome</keyword>
<feature type="binding site" evidence="7">
    <location>
        <position position="303"/>
    </location>
    <ligand>
        <name>Na(+)</name>
        <dbReference type="ChEBI" id="CHEBI:29101"/>
        <label>1</label>
    </ligand>
</feature>
<evidence type="ECO:0000256" key="9">
    <source>
        <dbReference type="RuleBase" id="RU003732"/>
    </source>
</evidence>
<feature type="transmembrane region" description="Helical" evidence="10">
    <location>
        <begin position="392"/>
        <end position="415"/>
    </location>
</feature>
<keyword evidence="7" id="KW-0479">Metal-binding</keyword>
<organism evidence="11 12">
    <name type="scientific">Plectus sambesii</name>
    <dbReference type="NCBI Taxonomy" id="2011161"/>
    <lineage>
        <taxon>Eukaryota</taxon>
        <taxon>Metazoa</taxon>
        <taxon>Ecdysozoa</taxon>
        <taxon>Nematoda</taxon>
        <taxon>Chromadorea</taxon>
        <taxon>Plectida</taxon>
        <taxon>Plectina</taxon>
        <taxon>Plectoidea</taxon>
        <taxon>Plectidae</taxon>
        <taxon>Plectus</taxon>
    </lineage>
</organism>
<evidence type="ECO:0000256" key="4">
    <source>
        <dbReference type="ARBA" id="ARBA00022847"/>
    </source>
</evidence>
<feature type="binding site" evidence="7">
    <location>
        <position position="410"/>
    </location>
    <ligand>
        <name>Na(+)</name>
        <dbReference type="ChEBI" id="CHEBI:29101"/>
        <label>1</label>
    </ligand>
</feature>
<dbReference type="PROSITE" id="PS00610">
    <property type="entry name" value="NA_NEUROTRAN_SYMP_1"/>
    <property type="match status" value="1"/>
</dbReference>
<keyword evidence="8" id="KW-1015">Disulfide bond</keyword>
<dbReference type="WBParaSite" id="PSAMB.scaffold977size37721.g10152.t1">
    <property type="protein sequence ID" value="PSAMB.scaffold977size37721.g10152.t1"/>
    <property type="gene ID" value="PSAMB.scaffold977size37721.g10152"/>
</dbReference>